<reference evidence="2 3" key="1">
    <citation type="journal article" date="2011" name="J. Bacteriol.">
        <title>Complete genome sequence of Polymorphum gilvum SL003B-26A1T, a crude oil-degrading bacterium from oil-polluted saline soil.</title>
        <authorList>
            <person name="Li S.G."/>
            <person name="Tang Y.Q."/>
            <person name="Nie Y."/>
            <person name="Cai M."/>
            <person name="Wu X.L."/>
        </authorList>
    </citation>
    <scope>NUCLEOTIDE SEQUENCE [LARGE SCALE GENOMIC DNA]</scope>
    <source>
        <strain evidence="3">LMG 25793 / CGMCC 1.9160 / SL003B-26A1</strain>
    </source>
</reference>
<organism evidence="2 3">
    <name type="scientific">Polymorphum gilvum (strain LMG 25793 / CGMCC 1.9160 / SL003B-26A1)</name>
    <dbReference type="NCBI Taxonomy" id="991905"/>
    <lineage>
        <taxon>Bacteria</taxon>
        <taxon>Pseudomonadati</taxon>
        <taxon>Pseudomonadota</taxon>
        <taxon>Alphaproteobacteria</taxon>
        <taxon>Rhodobacterales</taxon>
        <taxon>Paracoccaceae</taxon>
        <taxon>Polymorphum</taxon>
    </lineage>
</organism>
<dbReference type="PANTHER" id="PTHR42160:SF1">
    <property type="entry name" value="URACIL-DNA GLYCOSYLASE SUPERFAMILY PROTEIN"/>
    <property type="match status" value="1"/>
</dbReference>
<evidence type="ECO:0000313" key="2">
    <source>
        <dbReference type="EMBL" id="ADZ71248.1"/>
    </source>
</evidence>
<dbReference type="KEGG" id="pgv:SL003B_2825"/>
<dbReference type="CDD" id="cd10033">
    <property type="entry name" value="UDG_like"/>
    <property type="match status" value="1"/>
</dbReference>
<dbReference type="InterPro" id="IPR005122">
    <property type="entry name" value="Uracil-DNA_glycosylase-like"/>
</dbReference>
<dbReference type="SUPFAM" id="SSF52141">
    <property type="entry name" value="Uracil-DNA glycosylase-like"/>
    <property type="match status" value="1"/>
</dbReference>
<proteinExistence type="predicted"/>
<dbReference type="PANTHER" id="PTHR42160">
    <property type="entry name" value="URACIL-DNA GLYCOSYLASE SUPERFAMILY PROTEIN"/>
    <property type="match status" value="1"/>
</dbReference>
<dbReference type="RefSeq" id="WP_013653562.1">
    <property type="nucleotide sequence ID" value="NC_015259.1"/>
</dbReference>
<dbReference type="SMART" id="SM00986">
    <property type="entry name" value="UDG"/>
    <property type="match status" value="1"/>
</dbReference>
<dbReference type="SMART" id="SM00987">
    <property type="entry name" value="UreE_C"/>
    <property type="match status" value="1"/>
</dbReference>
<name>F2J5Z4_POLGS</name>
<evidence type="ECO:0000313" key="3">
    <source>
        <dbReference type="Proteomes" id="UP000008130"/>
    </source>
</evidence>
<feature type="domain" description="Uracil-DNA glycosylase-like" evidence="1">
    <location>
        <begin position="49"/>
        <end position="215"/>
    </location>
</feature>
<dbReference type="OrthoDB" id="9789139at2"/>
<protein>
    <submittedName>
        <fullName evidence="2">Uracil DNA glycosylase superfamily</fullName>
    </submittedName>
</protein>
<gene>
    <name evidence="2" type="ordered locus">SL003B_2825</name>
</gene>
<dbReference type="InterPro" id="IPR036895">
    <property type="entry name" value="Uracil-DNA_glycosylase-like_sf"/>
</dbReference>
<dbReference type="Proteomes" id="UP000008130">
    <property type="component" value="Chromosome"/>
</dbReference>
<accession>F2J5Z4</accession>
<dbReference type="eggNOG" id="COG1573">
    <property type="taxonomic scope" value="Bacteria"/>
</dbReference>
<keyword evidence="3" id="KW-1185">Reference proteome</keyword>
<sequence>MVNKDRSRAVRGAGAGREPVDELARAIAACRRCVEAPLKAPLPHEPRPVVRLSATARICICGQAPGTRVHASGTPFTDPSGDRLRAWMGIGPEVFYDTAKLAIVPMGFCFPGLDAKGGDRPPRAECRRLWHDQVFAAMPQLELILAVGQYAQAYHLPARKRASLTETVADWRAIRTETADAGRAVVVPLPHPSWRNNAWLRKHPWFEAELLPVLRNDIARLLEPGDRF</sequence>
<evidence type="ECO:0000259" key="1">
    <source>
        <dbReference type="SMART" id="SM00986"/>
    </source>
</evidence>
<dbReference type="Gene3D" id="3.40.470.10">
    <property type="entry name" value="Uracil-DNA glycosylase-like domain"/>
    <property type="match status" value="1"/>
</dbReference>
<dbReference type="InterPro" id="IPR047124">
    <property type="entry name" value="HI_0220.2"/>
</dbReference>
<dbReference type="PATRIC" id="fig|991905.3.peg.2898"/>
<dbReference type="AlphaFoldDB" id="F2J5Z4"/>
<dbReference type="HOGENOM" id="CLU_075800_0_0_5"/>
<dbReference type="Pfam" id="PF03167">
    <property type="entry name" value="UDG"/>
    <property type="match status" value="1"/>
</dbReference>
<dbReference type="EMBL" id="CP002568">
    <property type="protein sequence ID" value="ADZ71248.1"/>
    <property type="molecule type" value="Genomic_DNA"/>
</dbReference>
<dbReference type="STRING" id="991905.SL003B_2825"/>